<dbReference type="Proteomes" id="UP000487268">
    <property type="component" value="Unassembled WGS sequence"/>
</dbReference>
<dbReference type="InterPro" id="IPR039422">
    <property type="entry name" value="MarR/SlyA-like"/>
</dbReference>
<sequence>MPDEPPLAVLMFIAHRATETRVLAALAAAGIDDITPAQARILARINPGGTRLSELAEAAQVTKQTAGYLVDQIQAAGYVERTPDPADARARLVRLTAKAEALLPVAAAAVAEVEAEWTAHLGKRRMDQLRDSLARLREITDPYLDR</sequence>
<dbReference type="AlphaFoldDB" id="A0A7K0C431"/>
<dbReference type="Gene3D" id="1.10.10.10">
    <property type="entry name" value="Winged helix-like DNA-binding domain superfamily/Winged helix DNA-binding domain"/>
    <property type="match status" value="1"/>
</dbReference>
<dbReference type="Pfam" id="PF12802">
    <property type="entry name" value="MarR_2"/>
    <property type="match status" value="1"/>
</dbReference>
<dbReference type="PRINTS" id="PR00598">
    <property type="entry name" value="HTHMARR"/>
</dbReference>
<dbReference type="GO" id="GO:0006950">
    <property type="term" value="P:response to stress"/>
    <property type="evidence" value="ECO:0007669"/>
    <property type="project" value="TreeGrafter"/>
</dbReference>
<proteinExistence type="predicted"/>
<dbReference type="EMBL" id="WEGH01000004">
    <property type="protein sequence ID" value="MQY08195.1"/>
    <property type="molecule type" value="Genomic_DNA"/>
</dbReference>
<dbReference type="SUPFAM" id="SSF46785">
    <property type="entry name" value="Winged helix' DNA-binding domain"/>
    <property type="match status" value="1"/>
</dbReference>
<dbReference type="PANTHER" id="PTHR33164:SF99">
    <property type="entry name" value="MARR FAMILY REGULATORY PROTEIN"/>
    <property type="match status" value="1"/>
</dbReference>
<dbReference type="RefSeq" id="WP_328595018.1">
    <property type="nucleotide sequence ID" value="NZ_WEGH01000004.1"/>
</dbReference>
<dbReference type="InterPro" id="IPR036390">
    <property type="entry name" value="WH_DNA-bd_sf"/>
</dbReference>
<protein>
    <recommendedName>
        <fullName evidence="1">HTH marR-type domain-containing protein</fullName>
    </recommendedName>
</protein>
<accession>A0A7K0C431</accession>
<reference evidence="2 3" key="1">
    <citation type="submission" date="2019-10" db="EMBL/GenBank/DDBJ databases">
        <title>Actinomadura rubteroloni sp. nov. and Actinomadura macrotermitis sp. nov., isolated from the gut of fungus growing-termite Macrotermes natalensis.</title>
        <authorList>
            <person name="Benndorf R."/>
            <person name="Martin K."/>
            <person name="Kuefner M."/>
            <person name="De Beer W."/>
            <person name="Kaster A.-K."/>
            <person name="Vollmers J."/>
            <person name="Poulsen M."/>
            <person name="Beemelmanns C."/>
        </authorList>
    </citation>
    <scope>NUCLEOTIDE SEQUENCE [LARGE SCALE GENOMIC DNA]</scope>
    <source>
        <strain evidence="2 3">RB68</strain>
    </source>
</reference>
<dbReference type="GO" id="GO:0003700">
    <property type="term" value="F:DNA-binding transcription factor activity"/>
    <property type="evidence" value="ECO:0007669"/>
    <property type="project" value="InterPro"/>
</dbReference>
<comment type="caution">
    <text evidence="2">The sequence shown here is derived from an EMBL/GenBank/DDBJ whole genome shotgun (WGS) entry which is preliminary data.</text>
</comment>
<name>A0A7K0C431_9ACTN</name>
<keyword evidence="3" id="KW-1185">Reference proteome</keyword>
<dbReference type="PANTHER" id="PTHR33164">
    <property type="entry name" value="TRANSCRIPTIONAL REGULATOR, MARR FAMILY"/>
    <property type="match status" value="1"/>
</dbReference>
<dbReference type="InterPro" id="IPR000835">
    <property type="entry name" value="HTH_MarR-typ"/>
</dbReference>
<organism evidence="2 3">
    <name type="scientific">Actinomadura macrotermitis</name>
    <dbReference type="NCBI Taxonomy" id="2585200"/>
    <lineage>
        <taxon>Bacteria</taxon>
        <taxon>Bacillati</taxon>
        <taxon>Actinomycetota</taxon>
        <taxon>Actinomycetes</taxon>
        <taxon>Streptosporangiales</taxon>
        <taxon>Thermomonosporaceae</taxon>
        <taxon>Actinomadura</taxon>
    </lineage>
</organism>
<evidence type="ECO:0000259" key="1">
    <source>
        <dbReference type="PROSITE" id="PS50995"/>
    </source>
</evidence>
<dbReference type="InterPro" id="IPR036388">
    <property type="entry name" value="WH-like_DNA-bd_sf"/>
</dbReference>
<feature type="domain" description="HTH marR-type" evidence="1">
    <location>
        <begin position="4"/>
        <end position="138"/>
    </location>
</feature>
<gene>
    <name evidence="2" type="ORF">ACRB68_63010</name>
</gene>
<evidence type="ECO:0000313" key="3">
    <source>
        <dbReference type="Proteomes" id="UP000487268"/>
    </source>
</evidence>
<evidence type="ECO:0000313" key="2">
    <source>
        <dbReference type="EMBL" id="MQY08195.1"/>
    </source>
</evidence>
<dbReference type="SMART" id="SM00347">
    <property type="entry name" value="HTH_MARR"/>
    <property type="match status" value="1"/>
</dbReference>
<dbReference type="PROSITE" id="PS50995">
    <property type="entry name" value="HTH_MARR_2"/>
    <property type="match status" value="1"/>
</dbReference>